<proteinExistence type="predicted"/>
<dbReference type="InterPro" id="IPR008979">
    <property type="entry name" value="Galactose-bd-like_sf"/>
</dbReference>
<reference evidence="4 5" key="1">
    <citation type="journal article" date="2016" name="Nat. Commun.">
        <title>Thousands of microbial genomes shed light on interconnected biogeochemical processes in an aquifer system.</title>
        <authorList>
            <person name="Anantharaman K."/>
            <person name="Brown C.T."/>
            <person name="Hug L.A."/>
            <person name="Sharon I."/>
            <person name="Castelle C.J."/>
            <person name="Probst A.J."/>
            <person name="Thomas B.C."/>
            <person name="Singh A."/>
            <person name="Wilkins M.J."/>
            <person name="Karaoz U."/>
            <person name="Brodie E.L."/>
            <person name="Williams K.H."/>
            <person name="Hubbard S.S."/>
            <person name="Banfield J.F."/>
        </authorList>
    </citation>
    <scope>NUCLEOTIDE SEQUENCE [LARGE SCALE GENOMIC DNA]</scope>
</reference>
<feature type="compositionally biased region" description="Gly residues" evidence="1">
    <location>
        <begin position="1237"/>
        <end position="1246"/>
    </location>
</feature>
<name>A0A1G2U2L6_9BACT</name>
<accession>A0A1G2U2L6</accession>
<feature type="compositionally biased region" description="Gly residues" evidence="1">
    <location>
        <begin position="1254"/>
        <end position="1264"/>
    </location>
</feature>
<feature type="transmembrane region" description="Helical" evidence="2">
    <location>
        <begin position="1296"/>
        <end position="1318"/>
    </location>
</feature>
<protein>
    <recommendedName>
        <fullName evidence="3">Bacterial repeat domain-containing protein</fullName>
    </recommendedName>
</protein>
<dbReference type="Pfam" id="PF18998">
    <property type="entry name" value="Flg_new_2"/>
    <property type="match status" value="1"/>
</dbReference>
<evidence type="ECO:0000313" key="4">
    <source>
        <dbReference type="EMBL" id="OHB03777.1"/>
    </source>
</evidence>
<sequence length="1325" mass="141073">MEKTISRQSGWAKSARRFTSATLAFVLVIQALGPGIFAVQTAFAVTPTTIFSDSFGISPTVFDIPAWEEEGNDADDSTLAKAPTDSGADTASPDGGRFAKIFKGEWICKQIDASGYESLALSYYWRGTASAEPDDFGIVEIRANGVSEDSCNSNGNGGWTNLASHLLDDASGEQGQTQEPWVLNSVNLPQDDDGLFLLRFRTHSSAVTEYFRVDGVSITGEPIPAPTVTLRKSVANIWLTPGHPEWGTHITYNIDWSVDGDVADLVITDELADWTYLISANPTYPIVPTPAGLDPLVWDFDDEEDGAYGTIEYTIEVSDNKVCSVENTATANYLYGNEQNRQATSNTVETDVLNPSDECLPPPPEPAQCVADLELIKNGSFENPSVTHSALWETFDSTTSGLDWVVDWMSNSSPFGGDTRPVVASLELHGGVNSWLPDLGEQYAELDGDWEGPNGDTSGEPASTLVYQDIPTVPGENYELKFSFSPRPDTSASNNILGILWGGVDAMPQISDDNATNQTEWTDYTVALSATSALTRLQFEDRGTSDSLGTFLDNVSLKCVPEVCTPSEGMISSDEGTTVTNVVIGPDGDLGTDYVLIDYSAELVSTVPAIQALGSGVWGASTSDASAKWIWSEDTVEDWTVDKWSTFQETFNIVGTSTSAKLEIAADNSYEVWVNDPTMSGVPDFSDALENNHSVTDVYDNIHGLLQDGQNTLTIRVKNWALPGQPSTNNPGGLLYTLSWGVTCGNDNGGGEEEPDTLKVHILKYLDGELATTESANGFQFPMHAVWHWIDDVVNSGNGDYFLGPVGHGGAGPYQADTSTMTWPAEYQTWEITTENDTEGSPSLVLPGRSYCTAENAGAYYLAGYKVGETLLGAENSEFIDADYPAFNNLGSDRYVIVYNETCPPPPQTVLGDVTMCKLDDIEDGNPLSGWQLLLLGAQVQAGLSVDSASMAGADSVSLDAGTSYVAKATGTWNNQGGANPVDAEYSTVDGWTSQMDGYTGYPTGILELQIAQNPLFGDWGAYNANHTYWQGFSPSATGTVNFRIFDGDANTNIQNAGWYGDNSGSLLVDIYEGYTGVTGQNGCVTFENVPFGDYTAEEVLQEGWSNVSGTGPVVVNDPTETFNIVNTQGNDSNPLRFTLNVFITGEGEGTVAGDGIDCSSKLEGEGEEGDCSETYDSGENVNLTANPDEGSNFDHSWSNACTGNNPLCSIVMDSDKDVQAHFDVEGNLIIDSVTNTGGGGGGGSSGDRVRGFSLGGGSGGGSSPSGEVLGASTELPGLPNTGNGPVARADSQAQAIATILVGLATLAFLNFTAVKVFKLNKISK</sequence>
<evidence type="ECO:0000313" key="5">
    <source>
        <dbReference type="Proteomes" id="UP000179283"/>
    </source>
</evidence>
<dbReference type="EMBL" id="MHWD01000016">
    <property type="protein sequence ID" value="OHB03777.1"/>
    <property type="molecule type" value="Genomic_DNA"/>
</dbReference>
<dbReference type="SUPFAM" id="SSF49785">
    <property type="entry name" value="Galactose-binding domain-like"/>
    <property type="match status" value="1"/>
</dbReference>
<feature type="region of interest" description="Disordered" evidence="1">
    <location>
        <begin position="1234"/>
        <end position="1272"/>
    </location>
</feature>
<feature type="region of interest" description="Disordered" evidence="1">
    <location>
        <begin position="71"/>
        <end position="94"/>
    </location>
</feature>
<dbReference type="InterPro" id="IPR044060">
    <property type="entry name" value="Bacterial_rp_domain"/>
</dbReference>
<dbReference type="Proteomes" id="UP000179283">
    <property type="component" value="Unassembled WGS sequence"/>
</dbReference>
<feature type="domain" description="Bacterial repeat" evidence="3">
    <location>
        <begin position="1171"/>
        <end position="1224"/>
    </location>
</feature>
<keyword evidence="2" id="KW-0812">Transmembrane</keyword>
<organism evidence="4 5">
    <name type="scientific">Candidatus Zambryskibacteria bacterium RIFCSPLOWO2_01_FULL_43_17</name>
    <dbReference type="NCBI Taxonomy" id="1802760"/>
    <lineage>
        <taxon>Bacteria</taxon>
        <taxon>Candidatus Zambryskiibacteriota</taxon>
    </lineage>
</organism>
<evidence type="ECO:0000256" key="1">
    <source>
        <dbReference type="SAM" id="MobiDB-lite"/>
    </source>
</evidence>
<comment type="caution">
    <text evidence="4">The sequence shown here is derived from an EMBL/GenBank/DDBJ whole genome shotgun (WGS) entry which is preliminary data.</text>
</comment>
<dbReference type="Gene3D" id="2.60.120.260">
    <property type="entry name" value="Galactose-binding domain-like"/>
    <property type="match status" value="2"/>
</dbReference>
<evidence type="ECO:0000259" key="3">
    <source>
        <dbReference type="Pfam" id="PF18998"/>
    </source>
</evidence>
<gene>
    <name evidence="4" type="ORF">A2920_01855</name>
</gene>
<keyword evidence="2" id="KW-1133">Transmembrane helix</keyword>
<keyword evidence="2" id="KW-0472">Membrane</keyword>
<evidence type="ECO:0000256" key="2">
    <source>
        <dbReference type="SAM" id="Phobius"/>
    </source>
</evidence>